<evidence type="ECO:0000313" key="2">
    <source>
        <dbReference type="EMBL" id="KAK2775976.1"/>
    </source>
</evidence>
<reference evidence="2" key="1">
    <citation type="submission" date="2023-02" db="EMBL/GenBank/DDBJ databases">
        <title>Colletotrichum kahawae CIFC_Que2 genome sequencing and assembly.</title>
        <authorList>
            <person name="Baroncelli R."/>
        </authorList>
    </citation>
    <scope>NUCLEOTIDE SEQUENCE</scope>
    <source>
        <strain evidence="2">CIFC_Que2</strain>
    </source>
</reference>
<accession>A0AAD9YR76</accession>
<proteinExistence type="predicted"/>
<dbReference type="EMBL" id="VYYT01000032">
    <property type="protein sequence ID" value="KAK2775976.1"/>
    <property type="molecule type" value="Genomic_DNA"/>
</dbReference>
<evidence type="ECO:0000313" key="3">
    <source>
        <dbReference type="Proteomes" id="UP001281614"/>
    </source>
</evidence>
<dbReference type="Proteomes" id="UP001281614">
    <property type="component" value="Unassembled WGS sequence"/>
</dbReference>
<sequence length="92" mass="9889">MATDAAFARHGPHKPTQVGPRPPDGTAGRPQPRALCISGIPAAVCWRACLSPFHPHDTMPWHVGGSGHFDWSAENKARTSRSLGLGKQPFIQ</sequence>
<comment type="caution">
    <text evidence="2">The sequence shown here is derived from an EMBL/GenBank/DDBJ whole genome shotgun (WGS) entry which is preliminary data.</text>
</comment>
<gene>
    <name evidence="2" type="ORF">CKAH01_12638</name>
</gene>
<dbReference type="AlphaFoldDB" id="A0AAD9YR76"/>
<protein>
    <submittedName>
        <fullName evidence="2">Uncharacterized protein</fullName>
    </submittedName>
</protein>
<keyword evidence="3" id="KW-1185">Reference proteome</keyword>
<organism evidence="2 3">
    <name type="scientific">Colletotrichum kahawae</name>
    <name type="common">Coffee berry disease fungus</name>
    <dbReference type="NCBI Taxonomy" id="34407"/>
    <lineage>
        <taxon>Eukaryota</taxon>
        <taxon>Fungi</taxon>
        <taxon>Dikarya</taxon>
        <taxon>Ascomycota</taxon>
        <taxon>Pezizomycotina</taxon>
        <taxon>Sordariomycetes</taxon>
        <taxon>Hypocreomycetidae</taxon>
        <taxon>Glomerellales</taxon>
        <taxon>Glomerellaceae</taxon>
        <taxon>Colletotrichum</taxon>
        <taxon>Colletotrichum gloeosporioides species complex</taxon>
    </lineage>
</organism>
<feature type="region of interest" description="Disordered" evidence="1">
    <location>
        <begin position="1"/>
        <end position="33"/>
    </location>
</feature>
<evidence type="ECO:0000256" key="1">
    <source>
        <dbReference type="SAM" id="MobiDB-lite"/>
    </source>
</evidence>
<name>A0AAD9YR76_COLKA</name>